<name>A0A6J5LVZ7_9CAUD</name>
<organism evidence="2">
    <name type="scientific">uncultured Caudovirales phage</name>
    <dbReference type="NCBI Taxonomy" id="2100421"/>
    <lineage>
        <taxon>Viruses</taxon>
        <taxon>Duplodnaviria</taxon>
        <taxon>Heunggongvirae</taxon>
        <taxon>Uroviricota</taxon>
        <taxon>Caudoviricetes</taxon>
        <taxon>Peduoviridae</taxon>
        <taxon>Maltschvirus</taxon>
        <taxon>Maltschvirus maltsch</taxon>
    </lineage>
</organism>
<feature type="compositionally biased region" description="Polar residues" evidence="1">
    <location>
        <begin position="141"/>
        <end position="151"/>
    </location>
</feature>
<accession>A0A6J5LVZ7</accession>
<evidence type="ECO:0000256" key="1">
    <source>
        <dbReference type="SAM" id="MobiDB-lite"/>
    </source>
</evidence>
<feature type="region of interest" description="Disordered" evidence="1">
    <location>
        <begin position="1"/>
        <end position="38"/>
    </location>
</feature>
<protein>
    <submittedName>
        <fullName evidence="2">Uncharacterized protein</fullName>
    </submittedName>
</protein>
<reference evidence="2" key="1">
    <citation type="submission" date="2020-04" db="EMBL/GenBank/DDBJ databases">
        <authorList>
            <person name="Chiriac C."/>
            <person name="Salcher M."/>
            <person name="Ghai R."/>
            <person name="Kavagutti S V."/>
        </authorList>
    </citation>
    <scope>NUCLEOTIDE SEQUENCE</scope>
</reference>
<evidence type="ECO:0000313" key="2">
    <source>
        <dbReference type="EMBL" id="CAB4138241.1"/>
    </source>
</evidence>
<dbReference type="EMBL" id="LR796342">
    <property type="protein sequence ID" value="CAB4138241.1"/>
    <property type="molecule type" value="Genomic_DNA"/>
</dbReference>
<feature type="region of interest" description="Disordered" evidence="1">
    <location>
        <begin position="130"/>
        <end position="151"/>
    </location>
</feature>
<proteinExistence type="predicted"/>
<gene>
    <name evidence="2" type="ORF">UFOVP329_3</name>
</gene>
<sequence length="151" mass="17540">MHDSAASSIYRGMNITPKDRSAPGDYERAEHRRREMTREELDTARAKYMQILNDIVARQYAKWPDEWKQAVPISKIAFETLTDHQVALCDVLPPQSIEEAVRLRIMWDIEYHLSMTHVIACRQGKHPTCIDGQPYDPRYQNPDTSPRKATT</sequence>
<feature type="compositionally biased region" description="Basic and acidic residues" evidence="1">
    <location>
        <begin position="17"/>
        <end position="38"/>
    </location>
</feature>